<protein>
    <submittedName>
        <fullName evidence="1">Uncharacterized protein</fullName>
    </submittedName>
</protein>
<name>A0ACC3CEJ3_PYRYE</name>
<accession>A0ACC3CEJ3</accession>
<comment type="caution">
    <text evidence="1">The sequence shown here is derived from an EMBL/GenBank/DDBJ whole genome shotgun (WGS) entry which is preliminary data.</text>
</comment>
<reference evidence="1" key="1">
    <citation type="submission" date="2019-11" db="EMBL/GenBank/DDBJ databases">
        <title>Nori genome reveals adaptations in red seaweeds to the harsh intertidal environment.</title>
        <authorList>
            <person name="Wang D."/>
            <person name="Mao Y."/>
        </authorList>
    </citation>
    <scope>NUCLEOTIDE SEQUENCE</scope>
    <source>
        <tissue evidence="1">Gametophyte</tissue>
    </source>
</reference>
<evidence type="ECO:0000313" key="1">
    <source>
        <dbReference type="EMBL" id="KAK1868589.1"/>
    </source>
</evidence>
<dbReference type="Proteomes" id="UP000798662">
    <property type="component" value="Chromosome 3"/>
</dbReference>
<dbReference type="EMBL" id="CM020620">
    <property type="protein sequence ID" value="KAK1868589.1"/>
    <property type="molecule type" value="Genomic_DNA"/>
</dbReference>
<gene>
    <name evidence="1" type="ORF">I4F81_011074</name>
</gene>
<organism evidence="1 2">
    <name type="scientific">Pyropia yezoensis</name>
    <name type="common">Susabi-nori</name>
    <name type="synonym">Porphyra yezoensis</name>
    <dbReference type="NCBI Taxonomy" id="2788"/>
    <lineage>
        <taxon>Eukaryota</taxon>
        <taxon>Rhodophyta</taxon>
        <taxon>Bangiophyceae</taxon>
        <taxon>Bangiales</taxon>
        <taxon>Bangiaceae</taxon>
        <taxon>Pyropia</taxon>
    </lineage>
</organism>
<proteinExistence type="predicted"/>
<sequence length="222" mass="23702">MALPAGVAPMPVTTCVGYSRGQVLSRPRRGSVWKQWRSGATAAALAALVASSRQPPPLVTVVAAAAAVASATAAVAAPPVVCIDDTTVALQGGATVVSLCGCRRRRALWRGPVERVWRQGRPRRRMQRRRGRATPDSPPAADSFGQQRSALLHAGRHASRVDGRGRGSLPSWPSVWPTGVTARVTPRSRGDRQRLAQAASHVRFPPFELKMSCKLVYSGFSL</sequence>
<evidence type="ECO:0000313" key="2">
    <source>
        <dbReference type="Proteomes" id="UP000798662"/>
    </source>
</evidence>
<keyword evidence="2" id="KW-1185">Reference proteome</keyword>